<dbReference type="CDD" id="cd06581">
    <property type="entry name" value="TM_PBP1_LivM_like"/>
    <property type="match status" value="1"/>
</dbReference>
<name>A0ABU8XUI6_9PROT</name>
<dbReference type="Proteomes" id="UP001375743">
    <property type="component" value="Unassembled WGS sequence"/>
</dbReference>
<keyword evidence="8" id="KW-1185">Reference proteome</keyword>
<dbReference type="PANTHER" id="PTHR30482:SF18">
    <property type="entry name" value="BRANCHED AMINO ACID TRANSPORT SYSTEM PERMEASE"/>
    <property type="match status" value="1"/>
</dbReference>
<dbReference type="RefSeq" id="WP_418160712.1">
    <property type="nucleotide sequence ID" value="NZ_JBBLZC010000019.1"/>
</dbReference>
<proteinExistence type="predicted"/>
<keyword evidence="4 6" id="KW-1133">Transmembrane helix</keyword>
<feature type="transmembrane region" description="Helical" evidence="6">
    <location>
        <begin position="158"/>
        <end position="178"/>
    </location>
</feature>
<evidence type="ECO:0000256" key="5">
    <source>
        <dbReference type="ARBA" id="ARBA00023136"/>
    </source>
</evidence>
<dbReference type="EMBL" id="JBBLZC010000019">
    <property type="protein sequence ID" value="MEK0084863.1"/>
    <property type="molecule type" value="Genomic_DNA"/>
</dbReference>
<dbReference type="PANTHER" id="PTHR30482">
    <property type="entry name" value="HIGH-AFFINITY BRANCHED-CHAIN AMINO ACID TRANSPORT SYSTEM PERMEASE"/>
    <property type="match status" value="1"/>
</dbReference>
<feature type="transmembrane region" description="Helical" evidence="6">
    <location>
        <begin position="62"/>
        <end position="79"/>
    </location>
</feature>
<feature type="transmembrane region" description="Helical" evidence="6">
    <location>
        <begin position="85"/>
        <end position="103"/>
    </location>
</feature>
<keyword evidence="2" id="KW-1003">Cell membrane</keyword>
<reference evidence="7 8" key="1">
    <citation type="submission" date="2024-01" db="EMBL/GenBank/DDBJ databases">
        <title>Multi-omics insights into the function and evolution of sodium benzoate biodegradation pathways in Benzoatithermus flavus gen. nov., sp. nov. from hot spring.</title>
        <authorList>
            <person name="Hu C.-J."/>
            <person name="Li W.-J."/>
        </authorList>
    </citation>
    <scope>NUCLEOTIDE SEQUENCE [LARGE SCALE GENOMIC DNA]</scope>
    <source>
        <strain evidence="7 8">SYSU G07066</strain>
    </source>
</reference>
<keyword evidence="5 6" id="KW-0472">Membrane</keyword>
<comment type="caution">
    <text evidence="7">The sequence shown here is derived from an EMBL/GenBank/DDBJ whole genome shotgun (WGS) entry which is preliminary data.</text>
</comment>
<feature type="transmembrane region" description="Helical" evidence="6">
    <location>
        <begin position="110"/>
        <end position="128"/>
    </location>
</feature>
<feature type="transmembrane region" description="Helical" evidence="6">
    <location>
        <begin position="248"/>
        <end position="271"/>
    </location>
</feature>
<dbReference type="InterPro" id="IPR043428">
    <property type="entry name" value="LivM-like"/>
</dbReference>
<evidence type="ECO:0000313" key="7">
    <source>
        <dbReference type="EMBL" id="MEK0084863.1"/>
    </source>
</evidence>
<feature type="transmembrane region" description="Helical" evidence="6">
    <location>
        <begin position="283"/>
        <end position="305"/>
    </location>
</feature>
<evidence type="ECO:0000256" key="1">
    <source>
        <dbReference type="ARBA" id="ARBA00004651"/>
    </source>
</evidence>
<evidence type="ECO:0000256" key="4">
    <source>
        <dbReference type="ARBA" id="ARBA00022989"/>
    </source>
</evidence>
<keyword evidence="3 6" id="KW-0812">Transmembrane</keyword>
<dbReference type="Pfam" id="PF02653">
    <property type="entry name" value="BPD_transp_2"/>
    <property type="match status" value="1"/>
</dbReference>
<accession>A0ABU8XUI6</accession>
<protein>
    <submittedName>
        <fullName evidence="7">Branched-chain amino acid ABC transporter permease</fullName>
    </submittedName>
</protein>
<evidence type="ECO:0000313" key="8">
    <source>
        <dbReference type="Proteomes" id="UP001375743"/>
    </source>
</evidence>
<gene>
    <name evidence="7" type="ORF">U1T56_17055</name>
</gene>
<dbReference type="InterPro" id="IPR001851">
    <property type="entry name" value="ABC_transp_permease"/>
</dbReference>
<evidence type="ECO:0000256" key="6">
    <source>
        <dbReference type="SAM" id="Phobius"/>
    </source>
</evidence>
<sequence>MPALLRRYGVLLLLLVLVASLPLALPSNYHVRIATLVWISALVVMGLNLLMGYAGQVSLGHAGFFGIGAYAVAILPAHLGVPPLLAFLLGVAAAGLLAFVVGRPILRLKGYYLAVATLGFGILVAMVLQNEMVWTGGPDGMTVPRLELMGVRLRSPMTWYWISGGTLLLGMLLAIHLIESPTGRALRAIHDSEIAARVAGIDAPQAKLAAFVISAVYAAVGGGLLAWVNGLVTPDMAGFLHSIELVAMAVLGGLGSLLGSVLGAAVLVLLPQLLTLFHEYEQLVLGLVMMLAMIFLRAGIVPSIAARLGWRAA</sequence>
<evidence type="ECO:0000256" key="2">
    <source>
        <dbReference type="ARBA" id="ARBA00022475"/>
    </source>
</evidence>
<evidence type="ECO:0000256" key="3">
    <source>
        <dbReference type="ARBA" id="ARBA00022692"/>
    </source>
</evidence>
<comment type="subcellular location">
    <subcellularLocation>
        <location evidence="1">Cell membrane</location>
        <topology evidence="1">Multi-pass membrane protein</topology>
    </subcellularLocation>
</comment>
<organism evidence="7 8">
    <name type="scientific">Benzoatithermus flavus</name>
    <dbReference type="NCBI Taxonomy" id="3108223"/>
    <lineage>
        <taxon>Bacteria</taxon>
        <taxon>Pseudomonadati</taxon>
        <taxon>Pseudomonadota</taxon>
        <taxon>Alphaproteobacteria</taxon>
        <taxon>Geminicoccales</taxon>
        <taxon>Geminicoccaceae</taxon>
        <taxon>Benzoatithermus</taxon>
    </lineage>
</organism>
<feature type="transmembrane region" description="Helical" evidence="6">
    <location>
        <begin position="36"/>
        <end position="55"/>
    </location>
</feature>
<feature type="transmembrane region" description="Helical" evidence="6">
    <location>
        <begin position="208"/>
        <end position="228"/>
    </location>
</feature>